<evidence type="ECO:0000256" key="2">
    <source>
        <dbReference type="ARBA" id="ARBA00023015"/>
    </source>
</evidence>
<keyword evidence="2" id="KW-0805">Transcription regulation</keyword>
<dbReference type="PRINTS" id="PR00039">
    <property type="entry name" value="HTHLYSR"/>
</dbReference>
<dbReference type="SUPFAM" id="SSF46785">
    <property type="entry name" value="Winged helix' DNA-binding domain"/>
    <property type="match status" value="1"/>
</dbReference>
<reference evidence="6 7" key="1">
    <citation type="submission" date="2018-08" db="EMBL/GenBank/DDBJ databases">
        <title>A genome reference for cultivated species of the human gut microbiota.</title>
        <authorList>
            <person name="Zou Y."/>
            <person name="Xue W."/>
            <person name="Luo G."/>
        </authorList>
    </citation>
    <scope>NUCLEOTIDE SEQUENCE [LARGE SCALE GENOMIC DNA]</scope>
    <source>
        <strain evidence="6 7">AF04-15</strain>
    </source>
</reference>
<keyword evidence="3" id="KW-0238">DNA-binding</keyword>
<comment type="caution">
    <text evidence="6">The sequence shown here is derived from an EMBL/GenBank/DDBJ whole genome shotgun (WGS) entry which is preliminary data.</text>
</comment>
<evidence type="ECO:0000313" key="7">
    <source>
        <dbReference type="Proteomes" id="UP000283880"/>
    </source>
</evidence>
<dbReference type="FunFam" id="1.10.10.10:FF:000001">
    <property type="entry name" value="LysR family transcriptional regulator"/>
    <property type="match status" value="1"/>
</dbReference>
<dbReference type="SUPFAM" id="SSF53850">
    <property type="entry name" value="Periplasmic binding protein-like II"/>
    <property type="match status" value="1"/>
</dbReference>
<proteinExistence type="inferred from homology"/>
<dbReference type="GO" id="GO:0003677">
    <property type="term" value="F:DNA binding"/>
    <property type="evidence" value="ECO:0007669"/>
    <property type="project" value="UniProtKB-KW"/>
</dbReference>
<evidence type="ECO:0000256" key="4">
    <source>
        <dbReference type="ARBA" id="ARBA00023163"/>
    </source>
</evidence>
<dbReference type="InterPro" id="IPR050950">
    <property type="entry name" value="HTH-type_LysR_regulators"/>
</dbReference>
<dbReference type="OrthoDB" id="9803735at2"/>
<accession>A0A413F6R8</accession>
<dbReference type="GO" id="GO:0005829">
    <property type="term" value="C:cytosol"/>
    <property type="evidence" value="ECO:0007669"/>
    <property type="project" value="TreeGrafter"/>
</dbReference>
<comment type="similarity">
    <text evidence="1">Belongs to the LysR transcriptional regulatory family.</text>
</comment>
<sequence length="310" mass="35395">MLYEKLNYIIAIAEERNLTQAAKRLYISQPTLTLYLNRLENELGVKLFDRSKSPVTLTDAGAYYLEKMKKIYASEQALRSQIHFIANPTQTLLVGIGQVRGHHWLPLFLPTFCSIHPDINVQIVQETEQQMYEDLQKQKLDVGIGVFPASTDIEMVEIMEETLFFAAHRKFGLIPDHLRGKHDMKNPYIVQPDQLNGLPFIIPQVSNGLYDTYETILQNNQIHPSRTISINNLSTGLLLNVKGLGVQLLSGSVVYFSHEPGVNQLDLFLLENMPETRKCTAIYQSGNIKQKLIQDLIRTLKNEVLPWCPF</sequence>
<evidence type="ECO:0000256" key="3">
    <source>
        <dbReference type="ARBA" id="ARBA00023125"/>
    </source>
</evidence>
<dbReference type="RefSeq" id="WP_007708331.1">
    <property type="nucleotide sequence ID" value="NZ_JAWRJJ010000499.1"/>
</dbReference>
<dbReference type="InterPro" id="IPR000847">
    <property type="entry name" value="LysR_HTH_N"/>
</dbReference>
<gene>
    <name evidence="6" type="ORF">DWV29_27635</name>
</gene>
<dbReference type="GO" id="GO:0003700">
    <property type="term" value="F:DNA-binding transcription factor activity"/>
    <property type="evidence" value="ECO:0007669"/>
    <property type="project" value="InterPro"/>
</dbReference>
<dbReference type="Pfam" id="PF00126">
    <property type="entry name" value="HTH_1"/>
    <property type="match status" value="1"/>
</dbReference>
<name>A0A413F6R8_9FIRM</name>
<evidence type="ECO:0000259" key="5">
    <source>
        <dbReference type="PROSITE" id="PS50931"/>
    </source>
</evidence>
<dbReference type="CDD" id="cd05466">
    <property type="entry name" value="PBP2_LTTR_substrate"/>
    <property type="match status" value="1"/>
</dbReference>
<dbReference type="InterPro" id="IPR036388">
    <property type="entry name" value="WH-like_DNA-bd_sf"/>
</dbReference>
<dbReference type="EMBL" id="QSBM01000038">
    <property type="protein sequence ID" value="RGX20665.1"/>
    <property type="molecule type" value="Genomic_DNA"/>
</dbReference>
<evidence type="ECO:0000256" key="1">
    <source>
        <dbReference type="ARBA" id="ARBA00009437"/>
    </source>
</evidence>
<dbReference type="InterPro" id="IPR005119">
    <property type="entry name" value="LysR_subst-bd"/>
</dbReference>
<feature type="domain" description="HTH lysR-type" evidence="5">
    <location>
        <begin position="1"/>
        <end position="58"/>
    </location>
</feature>
<dbReference type="Pfam" id="PF03466">
    <property type="entry name" value="LysR_substrate"/>
    <property type="match status" value="1"/>
</dbReference>
<keyword evidence="4" id="KW-0804">Transcription</keyword>
<organism evidence="6 7">
    <name type="scientific">Enterocloster asparagiformis</name>
    <dbReference type="NCBI Taxonomy" id="333367"/>
    <lineage>
        <taxon>Bacteria</taxon>
        <taxon>Bacillati</taxon>
        <taxon>Bacillota</taxon>
        <taxon>Clostridia</taxon>
        <taxon>Lachnospirales</taxon>
        <taxon>Lachnospiraceae</taxon>
        <taxon>Enterocloster</taxon>
    </lineage>
</organism>
<evidence type="ECO:0000313" key="6">
    <source>
        <dbReference type="EMBL" id="RGX20665.1"/>
    </source>
</evidence>
<protein>
    <submittedName>
        <fullName evidence="6">LysR family transcriptional regulator</fullName>
    </submittedName>
</protein>
<dbReference type="Gene3D" id="3.40.190.290">
    <property type="match status" value="1"/>
</dbReference>
<dbReference type="InterPro" id="IPR036390">
    <property type="entry name" value="WH_DNA-bd_sf"/>
</dbReference>
<dbReference type="PROSITE" id="PS50931">
    <property type="entry name" value="HTH_LYSR"/>
    <property type="match status" value="1"/>
</dbReference>
<dbReference type="PANTHER" id="PTHR30419">
    <property type="entry name" value="HTH-TYPE TRANSCRIPTIONAL REGULATOR YBHD"/>
    <property type="match status" value="1"/>
</dbReference>
<dbReference type="AlphaFoldDB" id="A0A413F6R8"/>
<dbReference type="Proteomes" id="UP000283880">
    <property type="component" value="Unassembled WGS sequence"/>
</dbReference>
<dbReference type="Gene3D" id="1.10.10.10">
    <property type="entry name" value="Winged helix-like DNA-binding domain superfamily/Winged helix DNA-binding domain"/>
    <property type="match status" value="1"/>
</dbReference>